<organism evidence="4 5">
    <name type="scientific">Aureliella helgolandensis</name>
    <dbReference type="NCBI Taxonomy" id="2527968"/>
    <lineage>
        <taxon>Bacteria</taxon>
        <taxon>Pseudomonadati</taxon>
        <taxon>Planctomycetota</taxon>
        <taxon>Planctomycetia</taxon>
        <taxon>Pirellulales</taxon>
        <taxon>Pirellulaceae</taxon>
        <taxon>Aureliella</taxon>
    </lineage>
</organism>
<name>A0A518G8W8_9BACT</name>
<feature type="domain" description="DUF1549" evidence="1">
    <location>
        <begin position="205"/>
        <end position="408"/>
    </location>
</feature>
<dbReference type="Pfam" id="PF07583">
    <property type="entry name" value="PSCyt2"/>
    <property type="match status" value="1"/>
</dbReference>
<proteinExistence type="predicted"/>
<keyword evidence="5" id="KW-1185">Reference proteome</keyword>
<dbReference type="InterPro" id="IPR011444">
    <property type="entry name" value="DUF1549"/>
</dbReference>
<dbReference type="KEGG" id="ahel:Q31a_33440"/>
<dbReference type="EMBL" id="CP036298">
    <property type="protein sequence ID" value="QDV25022.1"/>
    <property type="molecule type" value="Genomic_DNA"/>
</dbReference>
<dbReference type="Proteomes" id="UP000318017">
    <property type="component" value="Chromosome"/>
</dbReference>
<protein>
    <submittedName>
        <fullName evidence="4">Planctomycete cytochrome C</fullName>
    </submittedName>
</protein>
<sequence length="906" mass="100481">MSPCTRSAHVCFTPSFLQESGRSTVDGRGLIHCIGAVAITCCLFVSMTGAQESESKVAPQDAEDTSLFTDRVQPLLEAHCLECHSHAYDEAEGLLMLDSLAAMTAGGSRGPSLVAGKPEASLLFQALTYADTDLQMPPSEKLSEEDIEVFRSWIATGAKVPPSFQGSVATGGPQKSTAENHWAYQPLRSGEHATSAEVDAATGNPIDRIVSAKLETRGLQLSPRADSRTLLRRLSYDLTGLPPNLHQFAEFEASQLAGQDMLPTVDRLLASPQFGERWARHWMDVSRYADNKGYVFQEDREYAEAYKYRDWLVRSLNQDMPYDAFIRYQLAADLIPDASPADLPALGFLTLGRRFLNNKLDIIDDRLDVVTRGLMGMTVACARCHDHKYDPISQKDYYSLFAVFLNTDEPGGEPWPHRLADSEKERTAHVLLRGVPGNNGEVVSRRFVSLLNPSEVPFGEGSGRLDLARAIASPTNPLTARVLVNRVWMQLMGTPLVDTPSDFGTRSTEPEYLELLDSLAESFVANQWSIKQLIRHIVSSRTYQQSSLEIQPGKDVDPANRLYWRMNRKRLDFESLRDTLLKVTGNLDERLYGQAVPIDQLSGALRRTVYSYIDRQNLPSVFRTFDMASPDTHTPKRPQTSVPQQGLYLMNSDFIAEISLRLSEQPEFSDAEVDAAEKANRLFQQILGRAATEQEIQLAVELTEQAEQAAPAELAERWIYGYGPFDVSNATLQSFTRLPMFIAETWQGGAELPDAKLGWCKLSALGGHPGNSQEFAVVRRWVAPRSGTVSIRGNLNHPAAEGDGVRASLLSGGKLIEQWTALNQRMPTRAQGIDVEQGAVLDFVTDCISSPNHDSFEWKVAVQYREGTPKEFRSEAGVPQPPKTPMNPWALLVQALLTTNELAFVD</sequence>
<evidence type="ECO:0000313" key="5">
    <source>
        <dbReference type="Proteomes" id="UP000318017"/>
    </source>
</evidence>
<evidence type="ECO:0000259" key="1">
    <source>
        <dbReference type="Pfam" id="PF07583"/>
    </source>
</evidence>
<dbReference type="InterPro" id="IPR011429">
    <property type="entry name" value="Cyt_c_Planctomycete-type"/>
</dbReference>
<evidence type="ECO:0000259" key="2">
    <source>
        <dbReference type="Pfam" id="PF07587"/>
    </source>
</evidence>
<feature type="domain" description="Cytochrome C Planctomycete-type" evidence="3">
    <location>
        <begin position="80"/>
        <end position="140"/>
    </location>
</feature>
<dbReference type="Pfam" id="PF07635">
    <property type="entry name" value="PSCyt1"/>
    <property type="match status" value="1"/>
</dbReference>
<dbReference type="PANTHER" id="PTHR35889:SF3">
    <property type="entry name" value="F-BOX DOMAIN-CONTAINING PROTEIN"/>
    <property type="match status" value="1"/>
</dbReference>
<dbReference type="AlphaFoldDB" id="A0A518G8W8"/>
<reference evidence="4 5" key="1">
    <citation type="submission" date="2019-02" db="EMBL/GenBank/DDBJ databases">
        <title>Deep-cultivation of Planctomycetes and their phenomic and genomic characterization uncovers novel biology.</title>
        <authorList>
            <person name="Wiegand S."/>
            <person name="Jogler M."/>
            <person name="Boedeker C."/>
            <person name="Pinto D."/>
            <person name="Vollmers J."/>
            <person name="Rivas-Marin E."/>
            <person name="Kohn T."/>
            <person name="Peeters S.H."/>
            <person name="Heuer A."/>
            <person name="Rast P."/>
            <person name="Oberbeckmann S."/>
            <person name="Bunk B."/>
            <person name="Jeske O."/>
            <person name="Meyerdierks A."/>
            <person name="Storesund J.E."/>
            <person name="Kallscheuer N."/>
            <person name="Luecker S."/>
            <person name="Lage O.M."/>
            <person name="Pohl T."/>
            <person name="Merkel B.J."/>
            <person name="Hornburger P."/>
            <person name="Mueller R.-W."/>
            <person name="Bruemmer F."/>
            <person name="Labrenz M."/>
            <person name="Spormann A.M."/>
            <person name="Op den Camp H."/>
            <person name="Overmann J."/>
            <person name="Amann R."/>
            <person name="Jetten M.S.M."/>
            <person name="Mascher T."/>
            <person name="Medema M.H."/>
            <person name="Devos D.P."/>
            <person name="Kaster A.-K."/>
            <person name="Ovreas L."/>
            <person name="Rohde M."/>
            <person name="Galperin M.Y."/>
            <person name="Jogler C."/>
        </authorList>
    </citation>
    <scope>NUCLEOTIDE SEQUENCE [LARGE SCALE GENOMIC DNA]</scope>
    <source>
        <strain evidence="4 5">Q31a</strain>
    </source>
</reference>
<evidence type="ECO:0000313" key="4">
    <source>
        <dbReference type="EMBL" id="QDV25022.1"/>
    </source>
</evidence>
<dbReference type="PANTHER" id="PTHR35889">
    <property type="entry name" value="CYCLOINULO-OLIGOSACCHARIDE FRUCTANOTRANSFERASE-RELATED"/>
    <property type="match status" value="1"/>
</dbReference>
<evidence type="ECO:0000259" key="3">
    <source>
        <dbReference type="Pfam" id="PF07635"/>
    </source>
</evidence>
<feature type="domain" description="DUF1553" evidence="2">
    <location>
        <begin position="463"/>
        <end position="702"/>
    </location>
</feature>
<gene>
    <name evidence="4" type="ORF">Q31a_33440</name>
</gene>
<dbReference type="InterPro" id="IPR022655">
    <property type="entry name" value="DUF1553"/>
</dbReference>
<dbReference type="Pfam" id="PF07587">
    <property type="entry name" value="PSD1"/>
    <property type="match status" value="1"/>
</dbReference>
<accession>A0A518G8W8</accession>